<proteinExistence type="predicted"/>
<evidence type="ECO:0008006" key="9">
    <source>
        <dbReference type="Google" id="ProtNLM"/>
    </source>
</evidence>
<keyword evidence="8" id="KW-1185">Reference proteome</keyword>
<dbReference type="PANTHER" id="PTHR34269">
    <property type="entry name" value="TRANSCRIPTION FACTOR B3-DOMAIN FAMILY-RELATED"/>
    <property type="match status" value="1"/>
</dbReference>
<dbReference type="Gene3D" id="2.40.330.10">
    <property type="entry name" value="DNA-binding pseudobarrel domain"/>
    <property type="match status" value="1"/>
</dbReference>
<evidence type="ECO:0000256" key="2">
    <source>
        <dbReference type="ARBA" id="ARBA00023015"/>
    </source>
</evidence>
<evidence type="ECO:0000256" key="4">
    <source>
        <dbReference type="ARBA" id="ARBA00023163"/>
    </source>
</evidence>
<keyword evidence="3" id="KW-0238">DNA-binding</keyword>
<gene>
    <name evidence="7" type="ORF">BUALT_Bualt13G0051800</name>
</gene>
<feature type="compositionally biased region" description="Basic and acidic residues" evidence="6">
    <location>
        <begin position="109"/>
        <end position="118"/>
    </location>
</feature>
<dbReference type="CDD" id="cd10017">
    <property type="entry name" value="B3_DNA"/>
    <property type="match status" value="1"/>
</dbReference>
<evidence type="ECO:0000256" key="6">
    <source>
        <dbReference type="SAM" id="MobiDB-lite"/>
    </source>
</evidence>
<feature type="region of interest" description="Disordered" evidence="6">
    <location>
        <begin position="1"/>
        <end position="26"/>
    </location>
</feature>
<keyword evidence="2" id="KW-0805">Transcription regulation</keyword>
<reference evidence="7" key="1">
    <citation type="submission" date="2019-10" db="EMBL/GenBank/DDBJ databases">
        <authorList>
            <person name="Zhang R."/>
            <person name="Pan Y."/>
            <person name="Wang J."/>
            <person name="Ma R."/>
            <person name="Yu S."/>
        </authorList>
    </citation>
    <scope>NUCLEOTIDE SEQUENCE</scope>
    <source>
        <strain evidence="7">LA-IB0</strain>
        <tissue evidence="7">Leaf</tissue>
    </source>
</reference>
<comment type="subcellular location">
    <subcellularLocation>
        <location evidence="1">Nucleus</location>
    </subcellularLocation>
</comment>
<dbReference type="EMBL" id="WHWC01000013">
    <property type="protein sequence ID" value="KAG8371101.1"/>
    <property type="molecule type" value="Genomic_DNA"/>
</dbReference>
<dbReference type="InterPro" id="IPR003340">
    <property type="entry name" value="B3_DNA-bd"/>
</dbReference>
<feature type="region of interest" description="Disordered" evidence="6">
    <location>
        <begin position="223"/>
        <end position="242"/>
    </location>
</feature>
<evidence type="ECO:0000256" key="3">
    <source>
        <dbReference type="ARBA" id="ARBA00023125"/>
    </source>
</evidence>
<dbReference type="GO" id="GO:0003677">
    <property type="term" value="F:DNA binding"/>
    <property type="evidence" value="ECO:0007669"/>
    <property type="project" value="UniProtKB-KW"/>
</dbReference>
<dbReference type="SUPFAM" id="SSF101936">
    <property type="entry name" value="DNA-binding pseudobarrel domain"/>
    <property type="match status" value="1"/>
</dbReference>
<evidence type="ECO:0000256" key="1">
    <source>
        <dbReference type="ARBA" id="ARBA00004123"/>
    </source>
</evidence>
<dbReference type="Proteomes" id="UP000826271">
    <property type="component" value="Unassembled WGS sequence"/>
</dbReference>
<evidence type="ECO:0000313" key="8">
    <source>
        <dbReference type="Proteomes" id="UP000826271"/>
    </source>
</evidence>
<dbReference type="InterPro" id="IPR015300">
    <property type="entry name" value="DNA-bd_pseudobarrel_sf"/>
</dbReference>
<keyword evidence="4" id="KW-0804">Transcription</keyword>
<name>A0AAV6WSN7_9LAMI</name>
<evidence type="ECO:0000256" key="5">
    <source>
        <dbReference type="ARBA" id="ARBA00023242"/>
    </source>
</evidence>
<dbReference type="InterPro" id="IPR051442">
    <property type="entry name" value="B3_domain"/>
</dbReference>
<evidence type="ECO:0000313" key="7">
    <source>
        <dbReference type="EMBL" id="KAG8371101.1"/>
    </source>
</evidence>
<dbReference type="AlphaFoldDB" id="A0AAV6WSN7"/>
<accession>A0AAV6WSN7</accession>
<organism evidence="7 8">
    <name type="scientific">Buddleja alternifolia</name>
    <dbReference type="NCBI Taxonomy" id="168488"/>
    <lineage>
        <taxon>Eukaryota</taxon>
        <taxon>Viridiplantae</taxon>
        <taxon>Streptophyta</taxon>
        <taxon>Embryophyta</taxon>
        <taxon>Tracheophyta</taxon>
        <taxon>Spermatophyta</taxon>
        <taxon>Magnoliopsida</taxon>
        <taxon>eudicotyledons</taxon>
        <taxon>Gunneridae</taxon>
        <taxon>Pentapetalae</taxon>
        <taxon>asterids</taxon>
        <taxon>lamiids</taxon>
        <taxon>Lamiales</taxon>
        <taxon>Scrophulariaceae</taxon>
        <taxon>Buddlejeae</taxon>
        <taxon>Buddleja</taxon>
    </lineage>
</organism>
<comment type="caution">
    <text evidence="7">The sequence shown here is derived from an EMBL/GenBank/DDBJ whole genome shotgun (WGS) entry which is preliminary data.</text>
</comment>
<feature type="region of interest" description="Disordered" evidence="6">
    <location>
        <begin position="109"/>
        <end position="128"/>
    </location>
</feature>
<protein>
    <recommendedName>
        <fullName evidence="9">B3 domain-containing protein</fullName>
    </recommendedName>
</protein>
<dbReference type="GO" id="GO:0005634">
    <property type="term" value="C:nucleus"/>
    <property type="evidence" value="ECO:0007669"/>
    <property type="project" value="UniProtKB-SubCell"/>
</dbReference>
<sequence length="386" mass="44185">MALNHLSMASFSSSSSSSSSPSSSSSLSLKLSFSLYNTETEEISSSENTTFTSTDEDDHDQLTTLNLFNHPCIHDVVNNENRSRFSKLNDHRKRKIPELTIDCWCSSSEKHDTKKSSSTDDQEGNRSVSSIDDITKNITFSDEDQITTLKLFDHPYIDINPVAKIKENRINDRKRKIPKLYDFWSSSKKHDEKETDEQEPESNETCTELQLCIGLVFNEPSKKRKKALSEPNNHTQRPLDDGLDLKIDPPIEAIRRNAVVLPIDVQEAVPDDHWKIRKVLKKSDIDSSSRLLLGKVLVREHILPHLVDNGAILVETEGVDIPIWDADTRSGHVLVLKTWKTGSYVLKKNWTKDFVKRRSLRENDEIGLRWNDRHSRLEFTLFNGDN</sequence>
<keyword evidence="5" id="KW-0539">Nucleus</keyword>
<dbReference type="PANTHER" id="PTHR34269:SF11">
    <property type="entry name" value="B3 DOMAIN PROTEIN"/>
    <property type="match status" value="1"/>
</dbReference>